<keyword evidence="4" id="KW-1185">Reference proteome</keyword>
<organism evidence="3 4">
    <name type="scientific">Nocardiopsis rhodophaea</name>
    <dbReference type="NCBI Taxonomy" id="280238"/>
    <lineage>
        <taxon>Bacteria</taxon>
        <taxon>Bacillati</taxon>
        <taxon>Actinomycetota</taxon>
        <taxon>Actinomycetes</taxon>
        <taxon>Streptosporangiales</taxon>
        <taxon>Nocardiopsidaceae</taxon>
        <taxon>Nocardiopsis</taxon>
    </lineage>
</organism>
<comment type="caution">
    <text evidence="3">The sequence shown here is derived from an EMBL/GenBank/DDBJ whole genome shotgun (WGS) entry which is preliminary data.</text>
</comment>
<evidence type="ECO:0000313" key="4">
    <source>
        <dbReference type="Proteomes" id="UP001501585"/>
    </source>
</evidence>
<dbReference type="Proteomes" id="UP001501585">
    <property type="component" value="Unassembled WGS sequence"/>
</dbReference>
<feature type="chain" id="PRO_5047358929" evidence="1">
    <location>
        <begin position="20"/>
        <end position="303"/>
    </location>
</feature>
<dbReference type="Gene3D" id="3.40.190.10">
    <property type="entry name" value="Periplasmic binding protein-like II"/>
    <property type="match status" value="1"/>
</dbReference>
<reference evidence="3 4" key="1">
    <citation type="journal article" date="2019" name="Int. J. Syst. Evol. Microbiol.">
        <title>The Global Catalogue of Microorganisms (GCM) 10K type strain sequencing project: providing services to taxonomists for standard genome sequencing and annotation.</title>
        <authorList>
            <consortium name="The Broad Institute Genomics Platform"/>
            <consortium name="The Broad Institute Genome Sequencing Center for Infectious Disease"/>
            <person name="Wu L."/>
            <person name="Ma J."/>
        </authorList>
    </citation>
    <scope>NUCLEOTIDE SEQUENCE [LARGE SCALE GENOMIC DNA]</scope>
    <source>
        <strain evidence="3 4">JCM 15313</strain>
    </source>
</reference>
<dbReference type="CDD" id="cd13606">
    <property type="entry name" value="PBP2_ProX_like"/>
    <property type="match status" value="1"/>
</dbReference>
<feature type="domain" description="ABC-type glycine betaine transport system substrate-binding" evidence="2">
    <location>
        <begin position="41"/>
        <end position="298"/>
    </location>
</feature>
<feature type="signal peptide" evidence="1">
    <location>
        <begin position="1"/>
        <end position="19"/>
    </location>
</feature>
<accession>A0ABN2TDT1</accession>
<dbReference type="Gene3D" id="3.40.190.120">
    <property type="entry name" value="Osmoprotection protein (prox), domain 2"/>
    <property type="match status" value="1"/>
</dbReference>
<dbReference type="EMBL" id="BAAAPC010000016">
    <property type="protein sequence ID" value="GAA2006248.1"/>
    <property type="molecule type" value="Genomic_DNA"/>
</dbReference>
<protein>
    <submittedName>
        <fullName evidence="3">ABC transporter substrate-binding protein</fullName>
    </submittedName>
</protein>
<dbReference type="PROSITE" id="PS51257">
    <property type="entry name" value="PROKAR_LIPOPROTEIN"/>
    <property type="match status" value="1"/>
</dbReference>
<evidence type="ECO:0000256" key="1">
    <source>
        <dbReference type="SAM" id="SignalP"/>
    </source>
</evidence>
<proteinExistence type="predicted"/>
<name>A0ABN2TDT1_9ACTN</name>
<evidence type="ECO:0000259" key="2">
    <source>
        <dbReference type="Pfam" id="PF04069"/>
    </source>
</evidence>
<evidence type="ECO:0000313" key="3">
    <source>
        <dbReference type="EMBL" id="GAA2006248.1"/>
    </source>
</evidence>
<keyword evidence="1" id="KW-0732">Signal</keyword>
<dbReference type="RefSeq" id="WP_344106428.1">
    <property type="nucleotide sequence ID" value="NZ_BAAAPC010000016.1"/>
</dbReference>
<dbReference type="InterPro" id="IPR007210">
    <property type="entry name" value="ABC_Gly_betaine_transp_sub-bd"/>
</dbReference>
<sequence>MRRPMRFAIVGLALLPLLAACGGSDPYSGDGADQGSGGSGKIVVGSADFPESTLLAHIYAKALEAKGMEVGTQLNIGSREVYYDQIAEGNLSVFPEYNGAILYYLDPDAKATDTEQTNKAVEERLPEGLEILDAAPAENKDSVSVTRETAEKKGLTSLNDLKKVAGDMTLGGPPEFETRPQGVPGLNATYGVEFKKFRALDASLLPQALKNGDVQAANLFTTDPAIVKNDFVPLDDPEGLFGTQNVTPLVNSDAVDDKARAALNAVSAKLTTETLSELNERVSIDHENAADVAADWLDSAGLA</sequence>
<gene>
    <name evidence="3" type="ORF">GCM10009799_37190</name>
</gene>
<dbReference type="Pfam" id="PF04069">
    <property type="entry name" value="OpuAC"/>
    <property type="match status" value="1"/>
</dbReference>
<dbReference type="SUPFAM" id="SSF53850">
    <property type="entry name" value="Periplasmic binding protein-like II"/>
    <property type="match status" value="1"/>
</dbReference>